<evidence type="ECO:0000313" key="2">
    <source>
        <dbReference type="Proteomes" id="UP000663841"/>
    </source>
</evidence>
<name>A0A8H3GHT8_9AGAM</name>
<dbReference type="Proteomes" id="UP000663841">
    <property type="component" value="Unassembled WGS sequence"/>
</dbReference>
<comment type="caution">
    <text evidence="1">The sequence shown here is derived from an EMBL/GenBank/DDBJ whole genome shotgun (WGS) entry which is preliminary data.</text>
</comment>
<accession>A0A8H3GHT8</accession>
<gene>
    <name evidence="1" type="ORF">RDB_LOCUS126199</name>
</gene>
<organism evidence="1 2">
    <name type="scientific">Rhizoctonia solani</name>
    <dbReference type="NCBI Taxonomy" id="456999"/>
    <lineage>
        <taxon>Eukaryota</taxon>
        <taxon>Fungi</taxon>
        <taxon>Dikarya</taxon>
        <taxon>Basidiomycota</taxon>
        <taxon>Agaricomycotina</taxon>
        <taxon>Agaricomycetes</taxon>
        <taxon>Cantharellales</taxon>
        <taxon>Ceratobasidiaceae</taxon>
        <taxon>Rhizoctonia</taxon>
    </lineage>
</organism>
<sequence length="113" mass="12739">MVYLKMTKRRSCNPKFMQNNAGRSAHHAYAPNLFTPTSRRLLLQMRSDAPKLEGVTSVEEMNNCLFKTACQESICPCMQQIAAEELANPMDIDDAHDHCAFTPVSRPVSPIRL</sequence>
<proteinExistence type="predicted"/>
<dbReference type="EMBL" id="CAJMWW010000147">
    <property type="protein sequence ID" value="CAE6451062.1"/>
    <property type="molecule type" value="Genomic_DNA"/>
</dbReference>
<protein>
    <submittedName>
        <fullName evidence="1">Uncharacterized protein</fullName>
    </submittedName>
</protein>
<reference evidence="1" key="1">
    <citation type="submission" date="2021-01" db="EMBL/GenBank/DDBJ databases">
        <authorList>
            <person name="Kaushik A."/>
        </authorList>
    </citation>
    <scope>NUCLEOTIDE SEQUENCE</scope>
    <source>
        <strain evidence="1">AG3-T5</strain>
    </source>
</reference>
<dbReference type="AlphaFoldDB" id="A0A8H3GHT8"/>
<evidence type="ECO:0000313" key="1">
    <source>
        <dbReference type="EMBL" id="CAE6451062.1"/>
    </source>
</evidence>